<dbReference type="VEuPathDB" id="AmoebaDB:ACA1_094250"/>
<dbReference type="SUPFAM" id="SSF50965">
    <property type="entry name" value="Galactose oxidase, central domain"/>
    <property type="match status" value="1"/>
</dbReference>
<dbReference type="InterPro" id="IPR024156">
    <property type="entry name" value="Small_GTPase_ARF"/>
</dbReference>
<evidence type="ECO:0000256" key="7">
    <source>
        <dbReference type="ARBA" id="ARBA00022892"/>
    </source>
</evidence>
<keyword evidence="6 12" id="KW-0547">Nucleotide-binding</keyword>
<evidence type="ECO:0000256" key="11">
    <source>
        <dbReference type="ARBA" id="ARBA00023288"/>
    </source>
</evidence>
<evidence type="ECO:0000256" key="1">
    <source>
        <dbReference type="ARBA" id="ARBA00004555"/>
    </source>
</evidence>
<gene>
    <name evidence="17" type="ORF">ACA1_094250</name>
</gene>
<keyword evidence="3" id="KW-0813">Transport</keyword>
<dbReference type="GO" id="GO:0015031">
    <property type="term" value="P:protein transport"/>
    <property type="evidence" value="ECO:0007669"/>
    <property type="project" value="UniProtKB-KW"/>
</dbReference>
<dbReference type="InterPro" id="IPR058923">
    <property type="entry name" value="RCC1-like_dom"/>
</dbReference>
<dbReference type="GO" id="GO:0003924">
    <property type="term" value="F:GTPase activity"/>
    <property type="evidence" value="ECO:0007669"/>
    <property type="project" value="InterPro"/>
</dbReference>
<dbReference type="InterPro" id="IPR000408">
    <property type="entry name" value="Reg_chr_condens"/>
</dbReference>
<dbReference type="Proteomes" id="UP000011083">
    <property type="component" value="Unassembled WGS sequence"/>
</dbReference>
<dbReference type="Gene3D" id="3.40.50.300">
    <property type="entry name" value="P-loop containing nucleotide triphosphate hydrolases"/>
    <property type="match status" value="1"/>
</dbReference>
<dbReference type="Gene3D" id="2.120.10.80">
    <property type="entry name" value="Kelch-type beta propeller"/>
    <property type="match status" value="2"/>
</dbReference>
<dbReference type="Gene3D" id="2.130.10.30">
    <property type="entry name" value="Regulator of chromosome condensation 1/beta-lactamase-inhibitor protein II"/>
    <property type="match status" value="2"/>
</dbReference>
<comment type="similarity">
    <text evidence="2">Belongs to the small GTPase superfamily. Arf family.</text>
</comment>
<dbReference type="AlphaFoldDB" id="L8GKZ1"/>
<sequence length="1048" mass="112249">MEAPLQHQHPVEEEAEHPLASGGWAPFVVGRCWLFGGYDGIARAATASLWRWDLGAGGEAAAATATKMFIHGGQGEEGFDDLYSYSFDMGVWSRLPSKGAVPSARSGHTLVWHGLARDDLHEEEGKLAESRGGAGHLYLFGGCDAASGSHSAQPFYRYALDRGEWEVEQGSGVVPNRYGHTAVVHDGAMWVFGGVDEDNTYANSVYVYHFGTRSWRRLPCFGSLPAPRTRHAATLYEARLMLVFGGCDRGGRCLDDLWVLDLDSHVWTCLGPASSSSSADVAAASTSAAKGSTTAALKGKEKLADNEDEDDHAAEGGFGTGRGRNDGGVAIGPEGSQDGGWGDRLLVIGGKGVGSSYPAHFAFQCVLGKALLARRGPRFSEGSIASHGKVYTFGFGKHGQLGLGTLCQSAEPTIVPTLVSAQVVQVACAGAKTYALTAQGLAYEWGGEGERATWRFFGEGKLIPRLVRGLAHRQTAALAPACLHTAALTHGGKRGTEEVYLWGEESAPTQKGATAPHPFLPLRGLHVVQLASTALSTVALTEEQLVYEWTLGRDTQMRLVECPSTESPLSVTQVACGGSHCGTGNTEQVKAPTLVPGLSHVRRVACGDNHSLCVTSDGALYSFGQGKHGQLGHGTRLDCCTPTRVEALLDVPVVQVAGGGGLGVSHSVAITAQGDCYTWGGGKYGQLGHSHTTQDELEPRLVASLRGKRVVGAACGWLHTALLIDEPISAHQATEARQAHEASAMGRFEVCPNELLYSVLSLLDVRSLAQLAQTNSTFKLIAEDDELWRALFAAQRRTQTPWMSPAQVATEAHDIAERREPWKAAFKTAFGRISGGESAGSSASKGGRLASLFGRSFVGRLFTGRREARILMVGLDAAGKTTILYKLKLGEVVTTIPTIGFNVETLEHRNHNLTFWDVGGPDKAPPHPILCWSPLPEIAIRPLWRHYYQNTQAVVMVVDSNDRERIGEAAADLHRMLADDELRDCVCLIFANKQDLPCAMTPAKVAEGLELGRLRNMPYHLQPCCGPTGDGLYEGLDWLLTALERKRG</sequence>
<keyword evidence="13" id="KW-0479">Metal-binding</keyword>
<dbReference type="SMART" id="SM00177">
    <property type="entry name" value="ARF"/>
    <property type="match status" value="1"/>
</dbReference>
<dbReference type="Pfam" id="PF24681">
    <property type="entry name" value="Kelch_KLHDC2_KLHL20_DRC7"/>
    <property type="match status" value="1"/>
</dbReference>
<dbReference type="GO" id="GO:0005794">
    <property type="term" value="C:Golgi apparatus"/>
    <property type="evidence" value="ECO:0007669"/>
    <property type="project" value="UniProtKB-SubCell"/>
</dbReference>
<dbReference type="Pfam" id="PF00025">
    <property type="entry name" value="Arf"/>
    <property type="match status" value="1"/>
</dbReference>
<evidence type="ECO:0000256" key="5">
    <source>
        <dbReference type="ARBA" id="ARBA00022737"/>
    </source>
</evidence>
<dbReference type="GO" id="GO:0005525">
    <property type="term" value="F:GTP binding"/>
    <property type="evidence" value="ECO:0007669"/>
    <property type="project" value="UniProtKB-KW"/>
</dbReference>
<evidence type="ECO:0000256" key="9">
    <source>
        <dbReference type="ARBA" id="ARBA00023034"/>
    </source>
</evidence>
<keyword evidence="8" id="KW-0653">Protein transport</keyword>
<dbReference type="InterPro" id="IPR009091">
    <property type="entry name" value="RCC1/BLIP-II"/>
</dbReference>
<dbReference type="SMART" id="SM00178">
    <property type="entry name" value="SAR"/>
    <property type="match status" value="1"/>
</dbReference>
<evidence type="ECO:0000256" key="3">
    <source>
        <dbReference type="ARBA" id="ARBA00022448"/>
    </source>
</evidence>
<dbReference type="InterPro" id="IPR015915">
    <property type="entry name" value="Kelch-typ_b-propeller"/>
</dbReference>
<evidence type="ECO:0000256" key="10">
    <source>
        <dbReference type="ARBA" id="ARBA00023134"/>
    </source>
</evidence>
<feature type="binding site" evidence="12">
    <location>
        <begin position="992"/>
        <end position="995"/>
    </location>
    <ligand>
        <name>GTP</name>
        <dbReference type="ChEBI" id="CHEBI:37565"/>
    </ligand>
</feature>
<dbReference type="PROSITE" id="PS00626">
    <property type="entry name" value="RCC1_2"/>
    <property type="match status" value="2"/>
</dbReference>
<dbReference type="PROSITE" id="PS50181">
    <property type="entry name" value="FBOX"/>
    <property type="match status" value="1"/>
</dbReference>
<keyword evidence="4" id="KW-0519">Myristate</keyword>
<dbReference type="STRING" id="1257118.L8GKZ1"/>
<dbReference type="GeneID" id="14913514"/>
<dbReference type="InterPro" id="IPR006689">
    <property type="entry name" value="Small_GTPase_ARF/SAR"/>
</dbReference>
<evidence type="ECO:0000256" key="13">
    <source>
        <dbReference type="PIRSR" id="PIRSR606689-2"/>
    </source>
</evidence>
<feature type="region of interest" description="Disordered" evidence="15">
    <location>
        <begin position="295"/>
        <end position="337"/>
    </location>
</feature>
<evidence type="ECO:0000313" key="18">
    <source>
        <dbReference type="Proteomes" id="UP000011083"/>
    </source>
</evidence>
<feature type="repeat" description="RCC1" evidence="14">
    <location>
        <begin position="674"/>
        <end position="726"/>
    </location>
</feature>
<evidence type="ECO:0000259" key="16">
    <source>
        <dbReference type="PROSITE" id="PS50181"/>
    </source>
</evidence>
<dbReference type="OrthoDB" id="2011769at2759"/>
<keyword evidence="9" id="KW-0333">Golgi apparatus</keyword>
<proteinExistence type="inferred from homology"/>
<evidence type="ECO:0000256" key="12">
    <source>
        <dbReference type="PIRSR" id="PIRSR606689-1"/>
    </source>
</evidence>
<dbReference type="InterPro" id="IPR027417">
    <property type="entry name" value="P-loop_NTPase"/>
</dbReference>
<dbReference type="GO" id="GO:0016192">
    <property type="term" value="P:vesicle-mediated transport"/>
    <property type="evidence" value="ECO:0007669"/>
    <property type="project" value="UniProtKB-KW"/>
</dbReference>
<feature type="binding site" evidence="13">
    <location>
        <position position="898"/>
    </location>
    <ligand>
        <name>Mg(2+)</name>
        <dbReference type="ChEBI" id="CHEBI:18420"/>
    </ligand>
</feature>
<keyword evidence="18" id="KW-1185">Reference proteome</keyword>
<dbReference type="GO" id="GO:0046872">
    <property type="term" value="F:metal ion binding"/>
    <property type="evidence" value="ECO:0007669"/>
    <property type="project" value="UniProtKB-KW"/>
</dbReference>
<dbReference type="FunFam" id="3.40.50.300:FF:003500">
    <property type="entry name" value="ADP-ribosylation factor 1"/>
    <property type="match status" value="1"/>
</dbReference>
<keyword evidence="13" id="KW-0460">Magnesium</keyword>
<evidence type="ECO:0000256" key="15">
    <source>
        <dbReference type="SAM" id="MobiDB-lite"/>
    </source>
</evidence>
<feature type="domain" description="F-box" evidence="16">
    <location>
        <begin position="745"/>
        <end position="791"/>
    </location>
</feature>
<dbReference type="EMBL" id="KB008103">
    <property type="protein sequence ID" value="ELR12866.1"/>
    <property type="molecule type" value="Genomic_DNA"/>
</dbReference>
<keyword evidence="11" id="KW-0449">Lipoprotein</keyword>
<dbReference type="SMART" id="SM00612">
    <property type="entry name" value="Kelch"/>
    <property type="match status" value="4"/>
</dbReference>
<evidence type="ECO:0000256" key="2">
    <source>
        <dbReference type="ARBA" id="ARBA00010290"/>
    </source>
</evidence>
<dbReference type="RefSeq" id="XP_004334879.1">
    <property type="nucleotide sequence ID" value="XM_004334831.1"/>
</dbReference>
<dbReference type="PRINTS" id="PR00633">
    <property type="entry name" value="RCCNDNSATION"/>
</dbReference>
<dbReference type="Gene3D" id="1.20.1280.50">
    <property type="match status" value="1"/>
</dbReference>
<dbReference type="KEGG" id="acan:ACA1_094250"/>
<comment type="subcellular location">
    <subcellularLocation>
        <location evidence="1">Golgi apparatus</location>
    </subcellularLocation>
</comment>
<dbReference type="PANTHER" id="PTHR11711">
    <property type="entry name" value="ADP RIBOSYLATION FACTOR-RELATED"/>
    <property type="match status" value="1"/>
</dbReference>
<feature type="binding site" evidence="12">
    <location>
        <begin position="874"/>
        <end position="881"/>
    </location>
    <ligand>
        <name>GTP</name>
        <dbReference type="ChEBI" id="CHEBI:37565"/>
    </ligand>
</feature>
<dbReference type="Pfam" id="PF25390">
    <property type="entry name" value="WD40_RLD"/>
    <property type="match status" value="1"/>
</dbReference>
<evidence type="ECO:0000256" key="8">
    <source>
        <dbReference type="ARBA" id="ARBA00022927"/>
    </source>
</evidence>
<feature type="binding site" evidence="12">
    <location>
        <position position="920"/>
    </location>
    <ligand>
        <name>GTP</name>
        <dbReference type="ChEBI" id="CHEBI:37565"/>
    </ligand>
</feature>
<protein>
    <submittedName>
        <fullName evidence="17">ADPribosylation factor subfamily protein</fullName>
    </submittedName>
</protein>
<feature type="repeat" description="RCC1" evidence="14">
    <location>
        <begin position="618"/>
        <end position="669"/>
    </location>
</feature>
<keyword evidence="5" id="KW-0677">Repeat</keyword>
<name>L8GKZ1_ACACF</name>
<dbReference type="InterPro" id="IPR005225">
    <property type="entry name" value="Small_GTP-bd"/>
</dbReference>
<dbReference type="PROSITE" id="PS51417">
    <property type="entry name" value="ARF"/>
    <property type="match status" value="1"/>
</dbReference>
<dbReference type="PROSITE" id="PS50012">
    <property type="entry name" value="RCC1_3"/>
    <property type="match status" value="4"/>
</dbReference>
<evidence type="ECO:0000256" key="6">
    <source>
        <dbReference type="ARBA" id="ARBA00022741"/>
    </source>
</evidence>
<feature type="repeat" description="RCC1" evidence="14">
    <location>
        <begin position="544"/>
        <end position="617"/>
    </location>
</feature>
<feature type="binding site" evidence="13">
    <location>
        <position position="881"/>
    </location>
    <ligand>
        <name>Mg(2+)</name>
        <dbReference type="ChEBI" id="CHEBI:18420"/>
    </ligand>
</feature>
<dbReference type="SUPFAM" id="SSF81383">
    <property type="entry name" value="F-box domain"/>
    <property type="match status" value="1"/>
</dbReference>
<evidence type="ECO:0000256" key="4">
    <source>
        <dbReference type="ARBA" id="ARBA00022707"/>
    </source>
</evidence>
<keyword evidence="7" id="KW-0931">ER-Golgi transport</keyword>
<dbReference type="SUPFAM" id="SSF52540">
    <property type="entry name" value="P-loop containing nucleoside triphosphate hydrolases"/>
    <property type="match status" value="1"/>
</dbReference>
<organism evidence="17 18">
    <name type="scientific">Acanthamoeba castellanii (strain ATCC 30010 / Neff)</name>
    <dbReference type="NCBI Taxonomy" id="1257118"/>
    <lineage>
        <taxon>Eukaryota</taxon>
        <taxon>Amoebozoa</taxon>
        <taxon>Discosea</taxon>
        <taxon>Longamoebia</taxon>
        <taxon>Centramoebida</taxon>
        <taxon>Acanthamoebidae</taxon>
        <taxon>Acanthamoeba</taxon>
    </lineage>
</organism>
<dbReference type="InterPro" id="IPR036047">
    <property type="entry name" value="F-box-like_dom_sf"/>
</dbReference>
<keyword evidence="10 12" id="KW-0342">GTP-binding</keyword>
<evidence type="ECO:0000256" key="14">
    <source>
        <dbReference type="PROSITE-ProRule" id="PRU00235"/>
    </source>
</evidence>
<dbReference type="InterPro" id="IPR011043">
    <property type="entry name" value="Gal_Oxase/kelch_b-propeller"/>
</dbReference>
<evidence type="ECO:0000313" key="17">
    <source>
        <dbReference type="EMBL" id="ELR12866.1"/>
    </source>
</evidence>
<dbReference type="Pfam" id="PF12937">
    <property type="entry name" value="F-box-like"/>
    <property type="match status" value="1"/>
</dbReference>
<accession>L8GKZ1</accession>
<feature type="repeat" description="RCC1" evidence="14">
    <location>
        <begin position="388"/>
        <end position="439"/>
    </location>
</feature>
<reference evidence="17 18" key="1">
    <citation type="journal article" date="2013" name="Genome Biol.">
        <title>Genome of Acanthamoeba castellanii highlights extensive lateral gene transfer and early evolution of tyrosine kinase signaling.</title>
        <authorList>
            <person name="Clarke M."/>
            <person name="Lohan A.J."/>
            <person name="Liu B."/>
            <person name="Lagkouvardos I."/>
            <person name="Roy S."/>
            <person name="Zafar N."/>
            <person name="Bertelli C."/>
            <person name="Schilde C."/>
            <person name="Kianianmomeni A."/>
            <person name="Burglin T.R."/>
            <person name="Frech C."/>
            <person name="Turcotte B."/>
            <person name="Kopec K.O."/>
            <person name="Synnott J.M."/>
            <person name="Choo C."/>
            <person name="Paponov I."/>
            <person name="Finkler A."/>
            <person name="Soon Heng Tan C."/>
            <person name="Hutchins A.P."/>
            <person name="Weinmeier T."/>
            <person name="Rattei T."/>
            <person name="Chu J.S."/>
            <person name="Gimenez G."/>
            <person name="Irimia M."/>
            <person name="Rigden D.J."/>
            <person name="Fitzpatrick D.A."/>
            <person name="Lorenzo-Morales J."/>
            <person name="Bateman A."/>
            <person name="Chiu C.H."/>
            <person name="Tang P."/>
            <person name="Hegemann P."/>
            <person name="Fromm H."/>
            <person name="Raoult D."/>
            <person name="Greub G."/>
            <person name="Miranda-Saavedra D."/>
            <person name="Chen N."/>
            <person name="Nash P."/>
            <person name="Ginger M.L."/>
            <person name="Horn M."/>
            <person name="Schaap P."/>
            <person name="Caler L."/>
            <person name="Loftus B."/>
        </authorList>
    </citation>
    <scope>NUCLEOTIDE SEQUENCE [LARGE SCALE GENOMIC DNA]</scope>
    <source>
        <strain evidence="17 18">Neff</strain>
    </source>
</reference>
<dbReference type="InterPro" id="IPR001810">
    <property type="entry name" value="F-box_dom"/>
</dbReference>
<dbReference type="NCBIfam" id="TIGR00231">
    <property type="entry name" value="small_GTP"/>
    <property type="match status" value="1"/>
</dbReference>
<dbReference type="InterPro" id="IPR006652">
    <property type="entry name" value="Kelch_1"/>
</dbReference>
<dbReference type="SUPFAM" id="SSF50985">
    <property type="entry name" value="RCC1/BLIP-II"/>
    <property type="match status" value="1"/>
</dbReference>